<evidence type="ECO:0000259" key="6">
    <source>
        <dbReference type="SMART" id="SM00385"/>
    </source>
</evidence>
<dbReference type="GO" id="GO:0051301">
    <property type="term" value="P:cell division"/>
    <property type="evidence" value="ECO:0007669"/>
    <property type="project" value="UniProtKB-KW"/>
</dbReference>
<evidence type="ECO:0000256" key="4">
    <source>
        <dbReference type="ARBA" id="ARBA00023306"/>
    </source>
</evidence>
<evidence type="ECO:0000256" key="3">
    <source>
        <dbReference type="ARBA" id="ARBA00023127"/>
    </source>
</evidence>
<gene>
    <name evidence="7" type="ORF">M437DRAFT_61143</name>
</gene>
<protein>
    <submittedName>
        <fullName evidence="7">Cyclin-like protein</fullName>
    </submittedName>
</protein>
<dbReference type="STRING" id="1043003.A0A074VFB8"/>
<evidence type="ECO:0000313" key="8">
    <source>
        <dbReference type="Proteomes" id="UP000030672"/>
    </source>
</evidence>
<evidence type="ECO:0000313" key="7">
    <source>
        <dbReference type="EMBL" id="KEQ57659.1"/>
    </source>
</evidence>
<dbReference type="GeneID" id="63917253"/>
<proteinExistence type="inferred from homology"/>
<dbReference type="InterPro" id="IPR013763">
    <property type="entry name" value="Cyclin-like_dom"/>
</dbReference>
<dbReference type="SMART" id="SM00385">
    <property type="entry name" value="CYCLIN"/>
    <property type="match status" value="1"/>
</dbReference>
<evidence type="ECO:0000256" key="2">
    <source>
        <dbReference type="ARBA" id="ARBA00022618"/>
    </source>
</evidence>
<dbReference type="EMBL" id="KL584878">
    <property type="protein sequence ID" value="KEQ57659.1"/>
    <property type="molecule type" value="Genomic_DNA"/>
</dbReference>
<dbReference type="PIRSF" id="PIRSF001771">
    <property type="entry name" value="Cyclin_A_B_D_E"/>
    <property type="match status" value="1"/>
</dbReference>
<sequence length="239" mass="27050">TRPDRSGIALQPEYRWKSRYNLVVLLSKSQNDLALGADTLFLAVNILDRYSSKRIVKRCHCKLLGGVALLLASKYLNRLSTASSFRERCCLFSGYELQDITQMEKTVLLTLDYLVGFPAVIGFMQIELLDFQQLKPLYDMMLYICELTLCYSEFVSTPAALIARAAVETASRLIGRSLGQGEASQDTGDEVRRLLPRISKILSKPPRALFYKYAREERSRVALAVGGYQSECGSTYRRY</sequence>
<feature type="domain" description="Cyclin-like" evidence="6">
    <location>
        <begin position="24"/>
        <end position="109"/>
    </location>
</feature>
<feature type="non-terminal residue" evidence="7">
    <location>
        <position position="1"/>
    </location>
</feature>
<name>A0A074VFB8_AURM1</name>
<dbReference type="RefSeq" id="XP_040874683.1">
    <property type="nucleotide sequence ID" value="XM_041023880.1"/>
</dbReference>
<keyword evidence="3 5" id="KW-0195">Cyclin</keyword>
<dbReference type="Gene3D" id="1.10.472.10">
    <property type="entry name" value="Cyclin-like"/>
    <property type="match status" value="2"/>
</dbReference>
<organism evidence="7 8">
    <name type="scientific">Aureobasidium melanogenum (strain CBS 110374)</name>
    <name type="common">Aureobasidium pullulans var. melanogenum</name>
    <dbReference type="NCBI Taxonomy" id="1043003"/>
    <lineage>
        <taxon>Eukaryota</taxon>
        <taxon>Fungi</taxon>
        <taxon>Dikarya</taxon>
        <taxon>Ascomycota</taxon>
        <taxon>Pezizomycotina</taxon>
        <taxon>Dothideomycetes</taxon>
        <taxon>Dothideomycetidae</taxon>
        <taxon>Dothideales</taxon>
        <taxon>Saccotheciaceae</taxon>
        <taxon>Aureobasidium</taxon>
    </lineage>
</organism>
<dbReference type="InterPro" id="IPR046965">
    <property type="entry name" value="Cyclin_A/B-like"/>
</dbReference>
<evidence type="ECO:0000256" key="1">
    <source>
        <dbReference type="ARBA" id="ARBA00008742"/>
    </source>
</evidence>
<dbReference type="HOGENOM" id="CLU_020695_4_2_1"/>
<dbReference type="InterPro" id="IPR039361">
    <property type="entry name" value="Cyclin"/>
</dbReference>
<dbReference type="SUPFAM" id="SSF47954">
    <property type="entry name" value="Cyclin-like"/>
    <property type="match status" value="2"/>
</dbReference>
<dbReference type="PANTHER" id="PTHR10177">
    <property type="entry name" value="CYCLINS"/>
    <property type="match status" value="1"/>
</dbReference>
<dbReference type="AlphaFoldDB" id="A0A074VFB8"/>
<reference evidence="7 8" key="1">
    <citation type="journal article" date="2014" name="BMC Genomics">
        <title>Genome sequencing of four Aureobasidium pullulans varieties: biotechnological potential, stress tolerance, and description of new species.</title>
        <authorList>
            <person name="Gostin Ar C."/>
            <person name="Ohm R.A."/>
            <person name="Kogej T."/>
            <person name="Sonjak S."/>
            <person name="Turk M."/>
            <person name="Zajc J."/>
            <person name="Zalar P."/>
            <person name="Grube M."/>
            <person name="Sun H."/>
            <person name="Han J."/>
            <person name="Sharma A."/>
            <person name="Chiniquy J."/>
            <person name="Ngan C.Y."/>
            <person name="Lipzen A."/>
            <person name="Barry K."/>
            <person name="Grigoriev I.V."/>
            <person name="Gunde-Cimerman N."/>
        </authorList>
    </citation>
    <scope>NUCLEOTIDE SEQUENCE [LARGE SCALE GENOMIC DNA]</scope>
    <source>
        <strain evidence="7 8">CBS 110374</strain>
    </source>
</reference>
<dbReference type="InterPro" id="IPR036915">
    <property type="entry name" value="Cyclin-like_sf"/>
</dbReference>
<dbReference type="GO" id="GO:0051726">
    <property type="term" value="P:regulation of cell cycle"/>
    <property type="evidence" value="ECO:0007669"/>
    <property type="project" value="UniProtKB-ARBA"/>
</dbReference>
<accession>A0A074VFB8</accession>
<dbReference type="GO" id="GO:0044843">
    <property type="term" value="P:cell cycle G1/S phase transition"/>
    <property type="evidence" value="ECO:0007669"/>
    <property type="project" value="UniProtKB-ARBA"/>
</dbReference>
<dbReference type="Proteomes" id="UP000030672">
    <property type="component" value="Unassembled WGS sequence"/>
</dbReference>
<comment type="similarity">
    <text evidence="1 5">Belongs to the cyclin family.</text>
</comment>
<dbReference type="GO" id="GO:0016538">
    <property type="term" value="F:cyclin-dependent protein serine/threonine kinase regulator activity"/>
    <property type="evidence" value="ECO:0007669"/>
    <property type="project" value="InterPro"/>
</dbReference>
<keyword evidence="8" id="KW-1185">Reference proteome</keyword>
<dbReference type="GO" id="GO:0044772">
    <property type="term" value="P:mitotic cell cycle phase transition"/>
    <property type="evidence" value="ECO:0007669"/>
    <property type="project" value="InterPro"/>
</dbReference>
<keyword evidence="2" id="KW-0132">Cell division</keyword>
<dbReference type="Pfam" id="PF00134">
    <property type="entry name" value="Cyclin_N"/>
    <property type="match status" value="1"/>
</dbReference>
<evidence type="ECO:0000256" key="5">
    <source>
        <dbReference type="RuleBase" id="RU000383"/>
    </source>
</evidence>
<dbReference type="InterPro" id="IPR006671">
    <property type="entry name" value="Cyclin_N"/>
</dbReference>
<dbReference type="FunFam" id="1.10.472.10:FF:000010">
    <property type="entry name" value="G1/S-specific cyclin Cln1"/>
    <property type="match status" value="1"/>
</dbReference>
<keyword evidence="4" id="KW-0131">Cell cycle</keyword>